<dbReference type="InterPro" id="IPR036921">
    <property type="entry name" value="PurM-like_N_sf"/>
</dbReference>
<dbReference type="EMBL" id="JACIVI010000006">
    <property type="protein sequence ID" value="MBB1163096.1"/>
    <property type="molecule type" value="Genomic_DNA"/>
</dbReference>
<dbReference type="PANTHER" id="PTHR30270">
    <property type="entry name" value="THIAMINE-MONOPHOSPHATE KINASE"/>
    <property type="match status" value="1"/>
</dbReference>
<proteinExistence type="predicted"/>
<dbReference type="Pfam" id="PF00586">
    <property type="entry name" value="AIRS"/>
    <property type="match status" value="1"/>
</dbReference>
<evidence type="ECO:0000313" key="4">
    <source>
        <dbReference type="EMBL" id="MBB1163096.1"/>
    </source>
</evidence>
<reference evidence="4 5" key="1">
    <citation type="submission" date="2020-08" db="EMBL/GenBank/DDBJ databases">
        <title>Aquariorum lacteus gen. nov., sp. nov., a new member of the family Comamonadaceae, isolated from freshwater aquarium.</title>
        <authorList>
            <person name="Chun S.-J."/>
        </authorList>
    </citation>
    <scope>NUCLEOTIDE SEQUENCE [LARGE SCALE GENOMIC DNA]</scope>
    <source>
        <strain evidence="4 5">SJAQ100</strain>
    </source>
</reference>
<organism evidence="4 5">
    <name type="scientific">Aquariibacter albus</name>
    <dbReference type="NCBI Taxonomy" id="2759899"/>
    <lineage>
        <taxon>Bacteria</taxon>
        <taxon>Pseudomonadati</taxon>
        <taxon>Pseudomonadota</taxon>
        <taxon>Betaproteobacteria</taxon>
        <taxon>Burkholderiales</taxon>
        <taxon>Sphaerotilaceae</taxon>
        <taxon>Aquariibacter</taxon>
    </lineage>
</organism>
<dbReference type="GO" id="GO:0009030">
    <property type="term" value="F:thiamine-phosphate kinase activity"/>
    <property type="evidence" value="ECO:0007669"/>
    <property type="project" value="InterPro"/>
</dbReference>
<dbReference type="InterPro" id="IPR036676">
    <property type="entry name" value="PurM-like_C_sf"/>
</dbReference>
<dbReference type="InterPro" id="IPR006283">
    <property type="entry name" value="ThiL-like"/>
</dbReference>
<keyword evidence="1" id="KW-0784">Thiamine biosynthesis</keyword>
<dbReference type="Gene3D" id="3.90.650.10">
    <property type="entry name" value="PurM-like C-terminal domain"/>
    <property type="match status" value="1"/>
</dbReference>
<dbReference type="Proteomes" id="UP000586093">
    <property type="component" value="Unassembled WGS sequence"/>
</dbReference>
<dbReference type="NCBIfam" id="TIGR04049">
    <property type="entry name" value="AIR_rel_sll0787"/>
    <property type="match status" value="1"/>
</dbReference>
<feature type="domain" description="PurM-like C-terminal" evidence="3">
    <location>
        <begin position="235"/>
        <end position="350"/>
    </location>
</feature>
<dbReference type="InterPro" id="IPR024030">
    <property type="entry name" value="AIR_synthase-rel_sll0787"/>
</dbReference>
<protein>
    <submittedName>
        <fullName evidence="4">Sll0787 family AIR synthase-like protein</fullName>
    </submittedName>
</protein>
<evidence type="ECO:0000256" key="1">
    <source>
        <dbReference type="ARBA" id="ARBA00022977"/>
    </source>
</evidence>
<dbReference type="InterPro" id="IPR010918">
    <property type="entry name" value="PurM-like_C_dom"/>
</dbReference>
<evidence type="ECO:0000259" key="2">
    <source>
        <dbReference type="Pfam" id="PF00586"/>
    </source>
</evidence>
<evidence type="ECO:0000259" key="3">
    <source>
        <dbReference type="Pfam" id="PF02769"/>
    </source>
</evidence>
<dbReference type="PANTHER" id="PTHR30270:SF0">
    <property type="entry name" value="THIAMINE-MONOPHOSPHATE KINASE"/>
    <property type="match status" value="1"/>
</dbReference>
<comment type="caution">
    <text evidence="4">The sequence shown here is derived from an EMBL/GenBank/DDBJ whole genome shotgun (WGS) entry which is preliminary data.</text>
</comment>
<evidence type="ECO:0000313" key="5">
    <source>
        <dbReference type="Proteomes" id="UP000586093"/>
    </source>
</evidence>
<dbReference type="InterPro" id="IPR016188">
    <property type="entry name" value="PurM-like_N"/>
</dbReference>
<dbReference type="GO" id="GO:0009228">
    <property type="term" value="P:thiamine biosynthetic process"/>
    <property type="evidence" value="ECO:0007669"/>
    <property type="project" value="UniProtKB-KW"/>
</dbReference>
<accession>A0A839HM72</accession>
<gene>
    <name evidence="4" type="ORF">H4F90_14075</name>
</gene>
<keyword evidence="5" id="KW-1185">Reference proteome</keyword>
<dbReference type="SUPFAM" id="SSF56042">
    <property type="entry name" value="PurM C-terminal domain-like"/>
    <property type="match status" value="1"/>
</dbReference>
<dbReference type="AlphaFoldDB" id="A0A839HM72"/>
<feature type="domain" description="PurM-like N-terminal" evidence="2">
    <location>
        <begin position="87"/>
        <end position="196"/>
    </location>
</feature>
<sequence>MPPIPVPTLPPLAGEIQPARALAALAEALRASRGFAHKTDIAAVRAALDPAAADAPAGPPAWARALDPAWAATGPLAAGLAAAVPNGDDTAAVPLPASPGGGGHLLFAIEGLVEDFVARDPWFAGYSALMVNLSDIAAMGGRAIGVVDAIWAPDAEAAVPVLAGLAAAAARYGVPVLGGHSNLRAAHGQLAVAVLGHARALLSSFEARPGDRLMVVVDLRGAWRGEAPYWNASTQAPPERLRADLALLPALAEAGLCRAAKDISMAGVLGSTLMLLEASGVGATVDLDALPAPPGLAPAERLRWLQAFPSYGFVLSVAPDRVEAVQQHFAAARLACAAVGTVEAGRALRLAAGSVPELAPILLWDAAMQSFILPPGPAADREPAHG</sequence>
<dbReference type="RefSeq" id="WP_182665682.1">
    <property type="nucleotide sequence ID" value="NZ_JACIVI010000006.1"/>
</dbReference>
<name>A0A839HM72_9BURK</name>
<dbReference type="Gene3D" id="3.30.1330.10">
    <property type="entry name" value="PurM-like, N-terminal domain"/>
    <property type="match status" value="1"/>
</dbReference>
<dbReference type="Pfam" id="PF02769">
    <property type="entry name" value="AIRS_C"/>
    <property type="match status" value="1"/>
</dbReference>
<dbReference type="SUPFAM" id="SSF55326">
    <property type="entry name" value="PurM N-terminal domain-like"/>
    <property type="match status" value="1"/>
</dbReference>